<dbReference type="SUPFAM" id="SSF90123">
    <property type="entry name" value="ABC transporter transmembrane region"/>
    <property type="match status" value="2"/>
</dbReference>
<gene>
    <name evidence="11" type="ORF">RN001_008530</name>
</gene>
<dbReference type="CDD" id="cd18593">
    <property type="entry name" value="ABC_6TM_MRP4_D1_like"/>
    <property type="match status" value="1"/>
</dbReference>
<dbReference type="InterPro" id="IPR003593">
    <property type="entry name" value="AAA+_ATPase"/>
</dbReference>
<keyword evidence="7 8" id="KW-0472">Membrane</keyword>
<dbReference type="Gene3D" id="1.20.1560.10">
    <property type="entry name" value="ABC transporter type 1, transmembrane domain"/>
    <property type="match status" value="2"/>
</dbReference>
<dbReference type="InterPro" id="IPR030240">
    <property type="entry name" value="ABCC4_TMD1"/>
</dbReference>
<dbReference type="InterPro" id="IPR017871">
    <property type="entry name" value="ABC_transporter-like_CS"/>
</dbReference>
<feature type="transmembrane region" description="Helical" evidence="8">
    <location>
        <begin position="867"/>
        <end position="886"/>
    </location>
</feature>
<dbReference type="Proteomes" id="UP001353858">
    <property type="component" value="Unassembled WGS sequence"/>
</dbReference>
<dbReference type="GO" id="GO:0016020">
    <property type="term" value="C:membrane"/>
    <property type="evidence" value="ECO:0007669"/>
    <property type="project" value="UniProtKB-SubCell"/>
</dbReference>
<keyword evidence="4" id="KW-0547">Nucleotide-binding</keyword>
<dbReference type="FunFam" id="1.20.1560.10:FF:000026">
    <property type="entry name" value="Multidrug resistance-associated protein lethal(2)03659"/>
    <property type="match status" value="1"/>
</dbReference>
<evidence type="ECO:0000256" key="5">
    <source>
        <dbReference type="ARBA" id="ARBA00022840"/>
    </source>
</evidence>
<name>A0AAN7PXF8_9COLE</name>
<dbReference type="EMBL" id="JARPUR010000003">
    <property type="protein sequence ID" value="KAK4880384.1"/>
    <property type="molecule type" value="Genomic_DNA"/>
</dbReference>
<keyword evidence="2" id="KW-0813">Transport</keyword>
<organism evidence="11 12">
    <name type="scientific">Aquatica leii</name>
    <dbReference type="NCBI Taxonomy" id="1421715"/>
    <lineage>
        <taxon>Eukaryota</taxon>
        <taxon>Metazoa</taxon>
        <taxon>Ecdysozoa</taxon>
        <taxon>Arthropoda</taxon>
        <taxon>Hexapoda</taxon>
        <taxon>Insecta</taxon>
        <taxon>Pterygota</taxon>
        <taxon>Neoptera</taxon>
        <taxon>Endopterygota</taxon>
        <taxon>Coleoptera</taxon>
        <taxon>Polyphaga</taxon>
        <taxon>Elateriformia</taxon>
        <taxon>Elateroidea</taxon>
        <taxon>Lampyridae</taxon>
        <taxon>Luciolinae</taxon>
        <taxon>Aquatica</taxon>
    </lineage>
</organism>
<dbReference type="PROSITE" id="PS50929">
    <property type="entry name" value="ABC_TM1F"/>
    <property type="match status" value="2"/>
</dbReference>
<dbReference type="Pfam" id="PF00664">
    <property type="entry name" value="ABC_membrane"/>
    <property type="match status" value="2"/>
</dbReference>
<evidence type="ECO:0000313" key="12">
    <source>
        <dbReference type="Proteomes" id="UP001353858"/>
    </source>
</evidence>
<comment type="subcellular location">
    <subcellularLocation>
        <location evidence="1">Membrane</location>
        <topology evidence="1">Multi-pass membrane protein</topology>
    </subcellularLocation>
</comment>
<feature type="domain" description="ABC transmembrane type-1" evidence="10">
    <location>
        <begin position="718"/>
        <end position="1009"/>
    </location>
</feature>
<dbReference type="SUPFAM" id="SSF52540">
    <property type="entry name" value="P-loop containing nucleoside triphosphate hydrolases"/>
    <property type="match status" value="2"/>
</dbReference>
<dbReference type="Gene3D" id="3.40.50.300">
    <property type="entry name" value="P-loop containing nucleotide triphosphate hydrolases"/>
    <property type="match status" value="2"/>
</dbReference>
<keyword evidence="5" id="KW-0067">ATP-binding</keyword>
<dbReference type="GO" id="GO:0140359">
    <property type="term" value="F:ABC-type transporter activity"/>
    <property type="evidence" value="ECO:0007669"/>
    <property type="project" value="InterPro"/>
</dbReference>
<feature type="domain" description="ABC transmembrane type-1" evidence="10">
    <location>
        <begin position="97"/>
        <end position="377"/>
    </location>
</feature>
<dbReference type="GO" id="GO:0016887">
    <property type="term" value="F:ATP hydrolysis activity"/>
    <property type="evidence" value="ECO:0007669"/>
    <property type="project" value="InterPro"/>
</dbReference>
<evidence type="ECO:0000259" key="10">
    <source>
        <dbReference type="PROSITE" id="PS50929"/>
    </source>
</evidence>
<feature type="transmembrane region" description="Helical" evidence="8">
    <location>
        <begin position="134"/>
        <end position="157"/>
    </location>
</feature>
<evidence type="ECO:0000256" key="4">
    <source>
        <dbReference type="ARBA" id="ARBA00022741"/>
    </source>
</evidence>
<dbReference type="CDD" id="cd03250">
    <property type="entry name" value="ABCC_MRP_domain1"/>
    <property type="match status" value="1"/>
</dbReference>
<dbReference type="InterPro" id="IPR036640">
    <property type="entry name" value="ABC1_TM_sf"/>
</dbReference>
<reference evidence="12" key="1">
    <citation type="submission" date="2023-01" db="EMBL/GenBank/DDBJ databases">
        <title>Key to firefly adult light organ development and bioluminescence: homeobox transcription factors regulate luciferase expression and transportation to peroxisome.</title>
        <authorList>
            <person name="Fu X."/>
        </authorList>
    </citation>
    <scope>NUCLEOTIDE SEQUENCE [LARGE SCALE GENOMIC DNA]</scope>
</reference>
<dbReference type="GO" id="GO:0005524">
    <property type="term" value="F:ATP binding"/>
    <property type="evidence" value="ECO:0007669"/>
    <property type="project" value="UniProtKB-KW"/>
</dbReference>
<dbReference type="FunFam" id="1.20.1560.10:FF:000014">
    <property type="entry name" value="Multidrug resistance-associated protein member 4"/>
    <property type="match status" value="1"/>
</dbReference>
<dbReference type="InterPro" id="IPR011527">
    <property type="entry name" value="ABC1_TM_dom"/>
</dbReference>
<comment type="caution">
    <text evidence="11">The sequence shown here is derived from an EMBL/GenBank/DDBJ whole genome shotgun (WGS) entry which is preliminary data.</text>
</comment>
<accession>A0AAN7PXF8</accession>
<evidence type="ECO:0000256" key="7">
    <source>
        <dbReference type="ARBA" id="ARBA00023136"/>
    </source>
</evidence>
<dbReference type="InterPro" id="IPR050173">
    <property type="entry name" value="ABC_transporter_C-like"/>
</dbReference>
<keyword evidence="12" id="KW-1185">Reference proteome</keyword>
<feature type="transmembrane region" description="Helical" evidence="8">
    <location>
        <begin position="839"/>
        <end position="861"/>
    </location>
</feature>
<feature type="domain" description="ABC transporter" evidence="9">
    <location>
        <begin position="1047"/>
        <end position="1280"/>
    </location>
</feature>
<feature type="transmembrane region" description="Helical" evidence="8">
    <location>
        <begin position="235"/>
        <end position="254"/>
    </location>
</feature>
<evidence type="ECO:0000256" key="1">
    <source>
        <dbReference type="ARBA" id="ARBA00004141"/>
    </source>
</evidence>
<sequence>MDLGLINNKKLNPRENANFLSIVTFWFTLPTFFEGRRKELEITDLYKTFSEHKSKTLGDKIEKVWKAEEERAFKLKKKPSLKRVLIKLFWLQFMFQGLLCCVLEFGARMAQPLLLGKLISYYTPNQTSITKSEAYGYAAGVVCCSLLAVLIVHPYVLDVLHIGMKMRIACCSLIYRKSLRLSKTSLGQTTIGQMVNLLSNDVNRFDIAILFAHYFWVGPIQAIICTYFMYEEVGISALIGVLALFLFIPLQFGLARMIARFRLQTANRTDERVRLMNEVIAGIQVIKMYTWEKPFAQFVALARRHEIDVIKSASYIRGIVLSFMLFATRISLFLTILAYVLFDNNITAKKVFVITGFYNLLRQGMTNFFAQAVSQIAEANVSINRLNQFMLYEEKPNLPKPLKTKTNGSINEHTFIQKENSYSVVIDDGFAKWNSSSTDNTFENLNIKIKKGTVVAVIGPVGSGKSSLLQIILEELSLNRGKLDVHGEVSYAAQEPWLFTGSVRQNIVFNKPYENARYKTIVHKCSLKRDFGLFPVGDKTIVGERGVSLSGGQRARINLARAVYQDADIYLLDDPLSAVDAHVGRELFDNCITGYLKGKTVILVTHQLQYLKDVNHIIILENGMVKAQGNFEELQKSGLDFAKLLENEFEHEEDKKSLASSSHKISRENSITSTISLENINNVDVINTNEEQRTKGSVSGTVYRDYIVSGNNWFFVGFISLLFIMSQTAGSFGDVFITQWVNVEENRHNENANSSSRIMSFDLSTETSIYIYTGITIATVILTLSRSLTFFYACMKSSIQLHDNMFSSIINATMRFFNTNSSGRILNRFSKDMGAIDELLPSAMIDCVQIFLVLIGIIAVVGSVNPWLLIPTLVIAIVFYFLRIFYLSTSRCVKRLEGVTRSPVFAHLNASLQGLTSIRAFRAESSLIKEFDELQDLHSVTWFLFISTSRAFGYWLDLICVVYIAFVTLSFLFIGDENFGGNVGLAITQSLGLTGMFQWGMRQSAEMENQMTSVERVLEYNNIEHERSLESSNKKKPSDSWPEKGKIQFYKIFLRYFPQDPPVLKNLNFTVKPLEKVGIVGRTGAGKSSLINALFQLSDTEGSIFIDDVDITEIGLHDLRAKLSIIPQEPVLFSGTMRTNLDPFDEYSDDDLWKALSDVELKDAINELNLGLNSIVQEGGSNFSVGQRQLICLARAILRNNRILILDEATANVDPRTDALIQTTIRQKFANCTVLTIAHRLNTVMDSDKVLVMDAGTMVQFDHPYVLLQQTDGIFYGMVQQIGKSMADVLTGIAKDSYLKMEMKKQSYID</sequence>
<evidence type="ECO:0000256" key="3">
    <source>
        <dbReference type="ARBA" id="ARBA00022692"/>
    </source>
</evidence>
<dbReference type="SMART" id="SM00382">
    <property type="entry name" value="AAA"/>
    <property type="match status" value="2"/>
</dbReference>
<protein>
    <recommendedName>
        <fullName evidence="13">Multidrug resistance-associated protein lethal(2)03659</fullName>
    </recommendedName>
</protein>
<evidence type="ECO:0000313" key="11">
    <source>
        <dbReference type="EMBL" id="KAK4880384.1"/>
    </source>
</evidence>
<dbReference type="InterPro" id="IPR003439">
    <property type="entry name" value="ABC_transporter-like_ATP-bd"/>
</dbReference>
<dbReference type="PANTHER" id="PTHR24223:SF448">
    <property type="entry name" value="FI20146P1-RELATED"/>
    <property type="match status" value="1"/>
</dbReference>
<evidence type="ECO:0000256" key="8">
    <source>
        <dbReference type="SAM" id="Phobius"/>
    </source>
</evidence>
<dbReference type="PROSITE" id="PS50893">
    <property type="entry name" value="ABC_TRANSPORTER_2"/>
    <property type="match status" value="2"/>
</dbReference>
<evidence type="ECO:0008006" key="13">
    <source>
        <dbReference type="Google" id="ProtNLM"/>
    </source>
</evidence>
<keyword evidence="3 8" id="KW-0812">Transmembrane</keyword>
<feature type="transmembrane region" description="Helical" evidence="8">
    <location>
        <begin position="952"/>
        <end position="973"/>
    </location>
</feature>
<feature type="transmembrane region" description="Helical" evidence="8">
    <location>
        <begin position="84"/>
        <end position="107"/>
    </location>
</feature>
<dbReference type="PANTHER" id="PTHR24223">
    <property type="entry name" value="ATP-BINDING CASSETTE SUB-FAMILY C"/>
    <property type="match status" value="1"/>
</dbReference>
<dbReference type="CDD" id="cd03244">
    <property type="entry name" value="ABCC_MRP_domain2"/>
    <property type="match status" value="1"/>
</dbReference>
<feature type="transmembrane region" description="Helical" evidence="8">
    <location>
        <begin position="319"/>
        <end position="342"/>
    </location>
</feature>
<evidence type="ECO:0000259" key="9">
    <source>
        <dbReference type="PROSITE" id="PS50893"/>
    </source>
</evidence>
<dbReference type="Pfam" id="PF00005">
    <property type="entry name" value="ABC_tran"/>
    <property type="match status" value="2"/>
</dbReference>
<dbReference type="FunFam" id="3.40.50.300:FF:000482">
    <property type="entry name" value="Multidrug resistance-associated protein member 4"/>
    <property type="match status" value="1"/>
</dbReference>
<evidence type="ECO:0000256" key="6">
    <source>
        <dbReference type="ARBA" id="ARBA00022989"/>
    </source>
</evidence>
<dbReference type="FunFam" id="3.40.50.300:FF:000163">
    <property type="entry name" value="Multidrug resistance-associated protein member 4"/>
    <property type="match status" value="1"/>
</dbReference>
<keyword evidence="6 8" id="KW-1133">Transmembrane helix</keyword>
<dbReference type="PROSITE" id="PS00211">
    <property type="entry name" value="ABC_TRANSPORTER_1"/>
    <property type="match status" value="2"/>
</dbReference>
<feature type="transmembrane region" description="Helical" evidence="8">
    <location>
        <begin position="769"/>
        <end position="795"/>
    </location>
</feature>
<feature type="domain" description="ABC transporter" evidence="9">
    <location>
        <begin position="424"/>
        <end position="647"/>
    </location>
</feature>
<feature type="transmembrane region" description="Helical" evidence="8">
    <location>
        <begin position="207"/>
        <end position="229"/>
    </location>
</feature>
<dbReference type="InterPro" id="IPR027417">
    <property type="entry name" value="P-loop_NTPase"/>
</dbReference>
<evidence type="ECO:0000256" key="2">
    <source>
        <dbReference type="ARBA" id="ARBA00022448"/>
    </source>
</evidence>
<proteinExistence type="predicted"/>